<evidence type="ECO:0000256" key="5">
    <source>
        <dbReference type="ARBA" id="ARBA00022989"/>
    </source>
</evidence>
<evidence type="ECO:0000256" key="6">
    <source>
        <dbReference type="ARBA" id="ARBA00023136"/>
    </source>
</evidence>
<dbReference type="EMBL" id="JBHTHX010000324">
    <property type="protein sequence ID" value="MFD0885276.1"/>
    <property type="molecule type" value="Genomic_DNA"/>
</dbReference>
<dbReference type="Pfam" id="PF05977">
    <property type="entry name" value="MFS_3"/>
    <property type="match status" value="1"/>
</dbReference>
<evidence type="ECO:0000313" key="8">
    <source>
        <dbReference type="EMBL" id="MFD0885276.1"/>
    </source>
</evidence>
<name>A0ABW3DR43_9ACTN</name>
<evidence type="ECO:0000256" key="1">
    <source>
        <dbReference type="ARBA" id="ARBA00004651"/>
    </source>
</evidence>
<evidence type="ECO:0000256" key="7">
    <source>
        <dbReference type="SAM" id="Phobius"/>
    </source>
</evidence>
<keyword evidence="4 7" id="KW-0812">Transmembrane</keyword>
<accession>A0ABW3DR43</accession>
<dbReference type="Proteomes" id="UP001597024">
    <property type="component" value="Unassembled WGS sequence"/>
</dbReference>
<dbReference type="InterPro" id="IPR036259">
    <property type="entry name" value="MFS_trans_sf"/>
</dbReference>
<organism evidence="8 9">
    <name type="scientific">Streptosporangium algeriense</name>
    <dbReference type="NCBI Taxonomy" id="1682748"/>
    <lineage>
        <taxon>Bacteria</taxon>
        <taxon>Bacillati</taxon>
        <taxon>Actinomycetota</taxon>
        <taxon>Actinomycetes</taxon>
        <taxon>Streptosporangiales</taxon>
        <taxon>Streptosporangiaceae</taxon>
        <taxon>Streptosporangium</taxon>
    </lineage>
</organism>
<comment type="caution">
    <text evidence="8">The sequence shown here is derived from an EMBL/GenBank/DDBJ whole genome shotgun (WGS) entry which is preliminary data.</text>
</comment>
<feature type="non-terminal residue" evidence="8">
    <location>
        <position position="1"/>
    </location>
</feature>
<dbReference type="PANTHER" id="PTHR23513">
    <property type="entry name" value="INTEGRAL MEMBRANE EFFLUX PROTEIN-RELATED"/>
    <property type="match status" value="1"/>
</dbReference>
<comment type="subcellular location">
    <subcellularLocation>
        <location evidence="1">Cell membrane</location>
        <topology evidence="1">Multi-pass membrane protein</topology>
    </subcellularLocation>
</comment>
<dbReference type="InterPro" id="IPR010290">
    <property type="entry name" value="TM_effector"/>
</dbReference>
<dbReference type="SUPFAM" id="SSF103473">
    <property type="entry name" value="MFS general substrate transporter"/>
    <property type="match status" value="1"/>
</dbReference>
<sequence>MVAGLAVPRLRLRFGTPVISLTALAAVGSLLVVWALTEHLVPGLVVLACWQAANSLVSLNGIIERQEQTPDHLQGRVNTTARMIAWGGQPAGAALAGLLAELTSPRTALLTTAAAVLLSLLLPPARALARLSPSGSRD</sequence>
<keyword evidence="3" id="KW-1003">Cell membrane</keyword>
<proteinExistence type="predicted"/>
<dbReference type="PANTHER" id="PTHR23513:SF6">
    <property type="entry name" value="MAJOR FACILITATOR SUPERFAMILY ASSOCIATED DOMAIN-CONTAINING PROTEIN"/>
    <property type="match status" value="1"/>
</dbReference>
<reference evidence="9" key="1">
    <citation type="journal article" date="2019" name="Int. J. Syst. Evol. Microbiol.">
        <title>The Global Catalogue of Microorganisms (GCM) 10K type strain sequencing project: providing services to taxonomists for standard genome sequencing and annotation.</title>
        <authorList>
            <consortium name="The Broad Institute Genomics Platform"/>
            <consortium name="The Broad Institute Genome Sequencing Center for Infectious Disease"/>
            <person name="Wu L."/>
            <person name="Ma J."/>
        </authorList>
    </citation>
    <scope>NUCLEOTIDE SEQUENCE [LARGE SCALE GENOMIC DNA]</scope>
    <source>
        <strain evidence="9">CCUG 62974</strain>
    </source>
</reference>
<evidence type="ECO:0000313" key="9">
    <source>
        <dbReference type="Proteomes" id="UP001597024"/>
    </source>
</evidence>
<keyword evidence="9" id="KW-1185">Reference proteome</keyword>
<keyword evidence="2" id="KW-0813">Transport</keyword>
<dbReference type="Gene3D" id="1.20.1250.20">
    <property type="entry name" value="MFS general substrate transporter like domains"/>
    <property type="match status" value="1"/>
</dbReference>
<gene>
    <name evidence="8" type="ORF">ACFQ08_12040</name>
</gene>
<evidence type="ECO:0000256" key="3">
    <source>
        <dbReference type="ARBA" id="ARBA00022475"/>
    </source>
</evidence>
<evidence type="ECO:0000256" key="2">
    <source>
        <dbReference type="ARBA" id="ARBA00022448"/>
    </source>
</evidence>
<keyword evidence="5 7" id="KW-1133">Transmembrane helix</keyword>
<keyword evidence="6 7" id="KW-0472">Membrane</keyword>
<evidence type="ECO:0000256" key="4">
    <source>
        <dbReference type="ARBA" id="ARBA00022692"/>
    </source>
</evidence>
<protein>
    <submittedName>
        <fullName evidence="8">MFS transporter</fullName>
    </submittedName>
</protein>
<feature type="transmembrane region" description="Helical" evidence="7">
    <location>
        <begin position="12"/>
        <end position="34"/>
    </location>
</feature>